<dbReference type="Proteomes" id="UP000663891">
    <property type="component" value="Unassembled WGS sequence"/>
</dbReference>
<sequence>MTSSDDEDPHVQIAKLRSANKQAAEYGLALLNEKSVLEGQHEELENEHELLKLELEQLKTQLKTLQATQREETLKGESNEETLLNEKQSREEYLLKEITRNEHELRLLKQDNERLYNENEKILHKSQELTEQIQEFDELKVKLKYDLKESKGQEQRLSDANAELEEDNVALQQQVQRLRDNLIDYDGLKVENNRLQENIDDLHRMMKELESLKAIAESQLIELHNNLRDEREQKHIYKQQLDHRVQQDSLRNLDSIRMTLNGTHTNSDNDYLNNCNDDDIEDDYTNRITSTNHYSDMLEGDQHDQQPIGNLFSEIHGNEIRKLEVECLQLSQIKSSLDNQLLTINEKTNILSHKIQHIMEMIFPNNHSIINTPNTDNTTNLLINSLELVEQIDRIINKNLHLFNGDQDLLKKKTEEQDNIIFKLKQDLNVMMKQCNDTQTIFTKTHDNLINLSEEIENNYSYMFTSIGLSIPTNDIQIKKRQLTNINNKIIDPTMNELILDIIQEQVKQFKQSFDKVLDNVKQKEPLLTNEIILNDDLSNDTKELQDQIIKLRSLLTTKREQIGTLRTVLKNNKQTAEVALANLKSKYENEKLIVTETMTKLRNELKSLKEDAATFASLRAMFAARCDEYVTQIDELQRQVHAAEEEKKTLNSLLRMAIEQKLALTQKLEDIEMDNERSNNPTAPLSKRAMNLANTNSLSLTSGIPLGLLTVASNTNSFDNQNINNNNSMPEIRRGRFIPPRVRQQNRSSPTSK</sequence>
<keyword evidence="2 3" id="KW-0175">Coiled coil</keyword>
<dbReference type="Pfam" id="PF09730">
    <property type="entry name" value="BicD"/>
    <property type="match status" value="2"/>
</dbReference>
<reference evidence="6" key="1">
    <citation type="submission" date="2021-02" db="EMBL/GenBank/DDBJ databases">
        <authorList>
            <person name="Nowell W R."/>
        </authorList>
    </citation>
    <scope>NUCLEOTIDE SEQUENCE</scope>
</reference>
<dbReference type="Proteomes" id="UP000663881">
    <property type="component" value="Unassembled WGS sequence"/>
</dbReference>
<evidence type="ECO:0000313" key="6">
    <source>
        <dbReference type="EMBL" id="CAF3683921.1"/>
    </source>
</evidence>
<name>A0A818TJB3_9BILA</name>
<dbReference type="InterPro" id="IPR018477">
    <property type="entry name" value="BICD"/>
</dbReference>
<dbReference type="GO" id="GO:0005794">
    <property type="term" value="C:Golgi apparatus"/>
    <property type="evidence" value="ECO:0007669"/>
    <property type="project" value="TreeGrafter"/>
</dbReference>
<evidence type="ECO:0008006" key="8">
    <source>
        <dbReference type="Google" id="ProtNLM"/>
    </source>
</evidence>
<organism evidence="6 7">
    <name type="scientific">Adineta steineri</name>
    <dbReference type="NCBI Taxonomy" id="433720"/>
    <lineage>
        <taxon>Eukaryota</taxon>
        <taxon>Metazoa</taxon>
        <taxon>Spiralia</taxon>
        <taxon>Gnathifera</taxon>
        <taxon>Rotifera</taxon>
        <taxon>Eurotatoria</taxon>
        <taxon>Bdelloidea</taxon>
        <taxon>Adinetida</taxon>
        <taxon>Adinetidae</taxon>
        <taxon>Adineta</taxon>
    </lineage>
</organism>
<comment type="similarity">
    <text evidence="1">Belongs to the BicD family.</text>
</comment>
<dbReference type="EMBL" id="CAJOAY010000522">
    <property type="protein sequence ID" value="CAF3683921.1"/>
    <property type="molecule type" value="Genomic_DNA"/>
</dbReference>
<dbReference type="PANTHER" id="PTHR31233">
    <property type="entry name" value="BICAUDAL D FAMILY MEMBER"/>
    <property type="match status" value="1"/>
</dbReference>
<feature type="compositionally biased region" description="Polar residues" evidence="4">
    <location>
        <begin position="744"/>
        <end position="754"/>
    </location>
</feature>
<evidence type="ECO:0000256" key="1">
    <source>
        <dbReference type="ARBA" id="ARBA00010061"/>
    </source>
</evidence>
<evidence type="ECO:0000313" key="5">
    <source>
        <dbReference type="EMBL" id="CAF1090062.1"/>
    </source>
</evidence>
<evidence type="ECO:0000256" key="4">
    <source>
        <dbReference type="SAM" id="MobiDB-lite"/>
    </source>
</evidence>
<proteinExistence type="inferred from homology"/>
<dbReference type="GO" id="GO:0070840">
    <property type="term" value="F:dynein complex binding"/>
    <property type="evidence" value="ECO:0007669"/>
    <property type="project" value="InterPro"/>
</dbReference>
<dbReference type="GO" id="GO:0034452">
    <property type="term" value="F:dynactin binding"/>
    <property type="evidence" value="ECO:0007669"/>
    <property type="project" value="TreeGrafter"/>
</dbReference>
<dbReference type="GO" id="GO:0008093">
    <property type="term" value="F:cytoskeletal anchor activity"/>
    <property type="evidence" value="ECO:0007669"/>
    <property type="project" value="InterPro"/>
</dbReference>
<feature type="region of interest" description="Disordered" evidence="4">
    <location>
        <begin position="717"/>
        <end position="754"/>
    </location>
</feature>
<dbReference type="GO" id="GO:0072393">
    <property type="term" value="P:microtubule anchoring at microtubule organizing center"/>
    <property type="evidence" value="ECO:0007669"/>
    <property type="project" value="TreeGrafter"/>
</dbReference>
<evidence type="ECO:0000256" key="3">
    <source>
        <dbReference type="SAM" id="Coils"/>
    </source>
</evidence>
<accession>A0A818TJB3</accession>
<dbReference type="PANTHER" id="PTHR31233:SF6">
    <property type="entry name" value="PROTEIN BICAUDAL D"/>
    <property type="match status" value="1"/>
</dbReference>
<evidence type="ECO:0000256" key="2">
    <source>
        <dbReference type="ARBA" id="ARBA00023054"/>
    </source>
</evidence>
<feature type="coiled-coil region" evidence="3">
    <location>
        <begin position="535"/>
        <end position="675"/>
    </location>
</feature>
<feature type="coiled-coil region" evidence="3">
    <location>
        <begin position="34"/>
        <end position="240"/>
    </location>
</feature>
<protein>
    <recommendedName>
        <fullName evidence="8">Protein bicaudal D</fullName>
    </recommendedName>
</protein>
<dbReference type="GO" id="GO:0005829">
    <property type="term" value="C:cytosol"/>
    <property type="evidence" value="ECO:0007669"/>
    <property type="project" value="TreeGrafter"/>
</dbReference>
<gene>
    <name evidence="6" type="ORF">OKA104_LOCUS11322</name>
    <name evidence="5" type="ORF">VCS650_LOCUS19507</name>
</gene>
<comment type="caution">
    <text evidence="6">The sequence shown here is derived from an EMBL/GenBank/DDBJ whole genome shotgun (WGS) entry which is preliminary data.</text>
</comment>
<feature type="compositionally biased region" description="Low complexity" evidence="4">
    <location>
        <begin position="717"/>
        <end position="729"/>
    </location>
</feature>
<evidence type="ECO:0000313" key="7">
    <source>
        <dbReference type="Proteomes" id="UP000663881"/>
    </source>
</evidence>
<dbReference type="Gene3D" id="6.10.250.2470">
    <property type="match status" value="1"/>
</dbReference>
<dbReference type="OrthoDB" id="10069295at2759"/>
<dbReference type="AlphaFoldDB" id="A0A818TJB3"/>
<dbReference type="EMBL" id="CAJNON010000194">
    <property type="protein sequence ID" value="CAF1090062.1"/>
    <property type="molecule type" value="Genomic_DNA"/>
</dbReference>
<dbReference type="GO" id="GO:0070507">
    <property type="term" value="P:regulation of microtubule cytoskeleton organization"/>
    <property type="evidence" value="ECO:0007669"/>
    <property type="project" value="TreeGrafter"/>
</dbReference>